<dbReference type="InterPro" id="IPR002908">
    <property type="entry name" value="Frataxin/CyaY"/>
</dbReference>
<dbReference type="EMBL" id="JAODZU010000001">
    <property type="protein sequence ID" value="MDH0361857.1"/>
    <property type="molecule type" value="Genomic_DNA"/>
</dbReference>
<dbReference type="Gene3D" id="3.30.920.10">
    <property type="entry name" value="Frataxin/CyaY"/>
    <property type="match status" value="1"/>
</dbReference>
<dbReference type="GO" id="GO:0016226">
    <property type="term" value="P:iron-sulfur cluster assembly"/>
    <property type="evidence" value="ECO:0007669"/>
    <property type="project" value="UniProtKB-UniRule"/>
</dbReference>
<dbReference type="NCBIfam" id="TIGR03421">
    <property type="entry name" value="FeS_CyaY"/>
    <property type="match status" value="1"/>
</dbReference>
<dbReference type="SUPFAM" id="SSF55387">
    <property type="entry name" value="Frataxin/Nqo15-like"/>
    <property type="match status" value="1"/>
</dbReference>
<comment type="function">
    <text evidence="4">Involved in iron-sulfur (Fe-S) cluster assembly. May act as a regulator of Fe-S biogenesis.</text>
</comment>
<comment type="caution">
    <text evidence="5">The sequence shown here is derived from an EMBL/GenBank/DDBJ whole genome shotgun (WGS) entry which is preliminary data.</text>
</comment>
<keyword evidence="2 4" id="KW-0479">Metal-binding</keyword>
<dbReference type="PROSITE" id="PS50810">
    <property type="entry name" value="FRATAXIN_2"/>
    <property type="match status" value="1"/>
</dbReference>
<evidence type="ECO:0000313" key="5">
    <source>
        <dbReference type="EMBL" id="MDH0361857.1"/>
    </source>
</evidence>
<dbReference type="InterPro" id="IPR036524">
    <property type="entry name" value="Frataxin/CyaY_sf"/>
</dbReference>
<dbReference type="SMART" id="SM01219">
    <property type="entry name" value="Frataxin_Cyay"/>
    <property type="match status" value="1"/>
</dbReference>
<reference evidence="5" key="1">
    <citation type="submission" date="2022-09" db="EMBL/GenBank/DDBJ databases">
        <title>Intensive care unit water sources are persistently colonized with multi-drug resistant bacteria and are the site of extensive horizontal gene transfer of antibiotic resistance genes.</title>
        <authorList>
            <person name="Diorio-Toth L."/>
        </authorList>
    </citation>
    <scope>NUCLEOTIDE SEQUENCE</scope>
    <source>
        <strain evidence="5">GD04130</strain>
    </source>
</reference>
<protein>
    <recommendedName>
        <fullName evidence="4">Iron-sulfur cluster assembly protein CyaY</fullName>
    </recommendedName>
</protein>
<evidence type="ECO:0000256" key="3">
    <source>
        <dbReference type="ARBA" id="ARBA00023004"/>
    </source>
</evidence>
<sequence>MTDLEYLDRAEQLLLAVEQSCDRLNDETDADIDAQRVGGMVTLVFANRTQIVINQQKPLHEIWMAAKAGGFHYKFDGQHWQDTKGGGEFFENLSRFASAQSGLPLGFTAKTV</sequence>
<evidence type="ECO:0000256" key="2">
    <source>
        <dbReference type="ARBA" id="ARBA00022723"/>
    </source>
</evidence>
<dbReference type="RefSeq" id="WP_279859638.1">
    <property type="nucleotide sequence ID" value="NZ_JAODZU010000001.1"/>
</dbReference>
<comment type="similarity">
    <text evidence="1 4">Belongs to the frataxin family.</text>
</comment>
<dbReference type="Pfam" id="PF01491">
    <property type="entry name" value="Frataxin_Cyay"/>
    <property type="match status" value="1"/>
</dbReference>
<evidence type="ECO:0000256" key="1">
    <source>
        <dbReference type="ARBA" id="ARBA00008183"/>
    </source>
</evidence>
<dbReference type="Proteomes" id="UP001158297">
    <property type="component" value="Unassembled WGS sequence"/>
</dbReference>
<evidence type="ECO:0000313" key="6">
    <source>
        <dbReference type="Proteomes" id="UP001158297"/>
    </source>
</evidence>
<dbReference type="PANTHER" id="PTHR16821:SF2">
    <property type="entry name" value="FRATAXIN, MITOCHONDRIAL"/>
    <property type="match status" value="1"/>
</dbReference>
<dbReference type="GO" id="GO:0008198">
    <property type="term" value="F:ferrous iron binding"/>
    <property type="evidence" value="ECO:0007669"/>
    <property type="project" value="TreeGrafter"/>
</dbReference>
<keyword evidence="3 4" id="KW-0408">Iron</keyword>
<gene>
    <name evidence="4 5" type="primary">cyaY</name>
    <name evidence="5" type="ORF">N7330_02135</name>
</gene>
<name>A0AA42HNQ0_9BURK</name>
<dbReference type="GO" id="GO:0008199">
    <property type="term" value="F:ferric iron binding"/>
    <property type="evidence" value="ECO:0007669"/>
    <property type="project" value="InterPro"/>
</dbReference>
<proteinExistence type="inferred from homology"/>
<dbReference type="InterPro" id="IPR047584">
    <property type="entry name" value="CyaY"/>
</dbReference>
<evidence type="ECO:0000256" key="4">
    <source>
        <dbReference type="HAMAP-Rule" id="MF_00142"/>
    </source>
</evidence>
<dbReference type="AlphaFoldDB" id="A0AA42HNQ0"/>
<accession>A0AA42HNQ0</accession>
<dbReference type="HAMAP" id="MF_00142">
    <property type="entry name" value="CyaY"/>
    <property type="match status" value="1"/>
</dbReference>
<dbReference type="PANTHER" id="PTHR16821">
    <property type="entry name" value="FRATAXIN"/>
    <property type="match status" value="1"/>
</dbReference>
<dbReference type="GO" id="GO:0005829">
    <property type="term" value="C:cytosol"/>
    <property type="evidence" value="ECO:0007669"/>
    <property type="project" value="TreeGrafter"/>
</dbReference>
<organism evidence="5 6">
    <name type="scientific">Comamonas aquatica</name>
    <dbReference type="NCBI Taxonomy" id="225991"/>
    <lineage>
        <taxon>Bacteria</taxon>
        <taxon>Pseudomonadati</taxon>
        <taxon>Pseudomonadota</taxon>
        <taxon>Betaproteobacteria</taxon>
        <taxon>Burkholderiales</taxon>
        <taxon>Comamonadaceae</taxon>
        <taxon>Comamonas</taxon>
    </lineage>
</organism>